<feature type="domain" description="SCAN box" evidence="1">
    <location>
        <begin position="59"/>
        <end position="134"/>
    </location>
</feature>
<dbReference type="Bgee" id="ENSELUG00000030360">
    <property type="expression patterns" value="Expressed in ovary and 2 other cell types or tissues"/>
</dbReference>
<evidence type="ECO:0000259" key="1">
    <source>
        <dbReference type="PROSITE" id="PS50804"/>
    </source>
</evidence>
<reference evidence="2" key="3">
    <citation type="submission" date="2025-05" db="UniProtKB">
        <authorList>
            <consortium name="Ensembl"/>
        </authorList>
    </citation>
    <scope>IDENTIFICATION</scope>
</reference>
<dbReference type="Ensembl" id="ENSELUT00000076394.2">
    <property type="protein sequence ID" value="ENSELUP00000045424.1"/>
    <property type="gene ID" value="ENSELUG00000035995.1"/>
</dbReference>
<name>A0A6Q2Y5Y9_ESOLU</name>
<dbReference type="GeneTree" id="ENSGT00990000205472"/>
<sequence>MATREGWPKAEWAGLLAPLLTGKPQKAYLDVKGKAASDYVHLKREVRSRYRLIPRDRAEMFHAWKYRDEKSPRGKLFHLIRLVKVWLNTRRSTAEILETLVIDKCLPELPPPMQRVVGQVHPTTVNLLAQTIENDVSTKGQILLGRSEGCYARW</sequence>
<dbReference type="Ensembl" id="ENSELUT00000075429.2">
    <property type="protein sequence ID" value="ENSELUP00000061415.1"/>
    <property type="gene ID" value="ENSELUG00000040494.1"/>
</dbReference>
<accession>A0A6Q2Y5Y9</accession>
<dbReference type="Proteomes" id="UP000265140">
    <property type="component" value="Chromosome 18"/>
</dbReference>
<dbReference type="OMA" id="MARWWIP"/>
<proteinExistence type="predicted"/>
<dbReference type="PANTHER" id="PTHR46888:SF15">
    <property type="entry name" value="ZINC FINGER AND SCAN DOMAIN-CONTAINING PROTEIN 12-LIKE"/>
    <property type="match status" value="1"/>
</dbReference>
<dbReference type="Pfam" id="PF02023">
    <property type="entry name" value="SCAN"/>
    <property type="match status" value="1"/>
</dbReference>
<evidence type="ECO:0000313" key="3">
    <source>
        <dbReference type="Proteomes" id="UP000265140"/>
    </source>
</evidence>
<dbReference type="InterPro" id="IPR038269">
    <property type="entry name" value="SCAN_sf"/>
</dbReference>
<keyword evidence="3" id="KW-1185">Reference proteome</keyword>
<dbReference type="SUPFAM" id="SSF47353">
    <property type="entry name" value="Retrovirus capsid dimerization domain-like"/>
    <property type="match status" value="1"/>
</dbReference>
<dbReference type="Gene3D" id="1.10.4020.10">
    <property type="entry name" value="DNA breaking-rejoining enzymes"/>
    <property type="match status" value="1"/>
</dbReference>
<evidence type="ECO:0000313" key="2">
    <source>
        <dbReference type="Ensembl" id="ENSELUP00000061415.1"/>
    </source>
</evidence>
<reference evidence="2" key="2">
    <citation type="submission" date="2020-02" db="EMBL/GenBank/DDBJ databases">
        <title>Esox lucius (northern pike) genome, fEsoLuc1, primary haplotype.</title>
        <authorList>
            <person name="Myers G."/>
            <person name="Karagic N."/>
            <person name="Meyer A."/>
            <person name="Pippel M."/>
            <person name="Reichard M."/>
            <person name="Winkler S."/>
            <person name="Tracey A."/>
            <person name="Sims Y."/>
            <person name="Howe K."/>
            <person name="Rhie A."/>
            <person name="Formenti G."/>
            <person name="Durbin R."/>
            <person name="Fedrigo O."/>
            <person name="Jarvis E.D."/>
        </authorList>
    </citation>
    <scope>NUCLEOTIDE SEQUENCE [LARGE SCALE GENOMIC DNA]</scope>
</reference>
<reference evidence="3" key="1">
    <citation type="journal article" date="2014" name="PLoS ONE">
        <title>The genome and linkage map of the northern pike (Esox lucius): conserved synteny revealed between the salmonid sister group and the Neoteleostei.</title>
        <authorList>
            <person name="Rondeau E.B."/>
            <person name="Minkley D.R."/>
            <person name="Leong J.S."/>
            <person name="Messmer A.M."/>
            <person name="Jantzen J.R."/>
            <person name="von Schalburg K.R."/>
            <person name="Lemon C."/>
            <person name="Bird N.H."/>
            <person name="Koop B.F."/>
        </authorList>
    </citation>
    <scope>NUCLEOTIDE SEQUENCE</scope>
</reference>
<gene>
    <name evidence="2" type="primary">NDUFA13</name>
</gene>
<dbReference type="InterPro" id="IPR003309">
    <property type="entry name" value="SCAN_dom"/>
</dbReference>
<dbReference type="AlphaFoldDB" id="A0A6Q2Y5Y9"/>
<protein>
    <recommendedName>
        <fullName evidence="1">SCAN box domain-containing protein</fullName>
    </recommendedName>
</protein>
<organism evidence="2 3">
    <name type="scientific">Esox lucius</name>
    <name type="common">Northern pike</name>
    <dbReference type="NCBI Taxonomy" id="8010"/>
    <lineage>
        <taxon>Eukaryota</taxon>
        <taxon>Metazoa</taxon>
        <taxon>Chordata</taxon>
        <taxon>Craniata</taxon>
        <taxon>Vertebrata</taxon>
        <taxon>Euteleostomi</taxon>
        <taxon>Actinopterygii</taxon>
        <taxon>Neopterygii</taxon>
        <taxon>Teleostei</taxon>
        <taxon>Protacanthopterygii</taxon>
        <taxon>Esociformes</taxon>
        <taxon>Esocidae</taxon>
        <taxon>Esox</taxon>
    </lineage>
</organism>
<dbReference type="PROSITE" id="PS50804">
    <property type="entry name" value="SCAN_BOX"/>
    <property type="match status" value="1"/>
</dbReference>
<dbReference type="PANTHER" id="PTHR46888">
    <property type="entry name" value="ZINC KNUCKLE DOMAINCONTAINING PROTEIN-RELATED"/>
    <property type="match status" value="1"/>
</dbReference>